<accession>A0A4Q0MBF3</accession>
<dbReference type="AlphaFoldDB" id="A0A4Q0MBF3"/>
<dbReference type="EMBL" id="RXOC01000004">
    <property type="protein sequence ID" value="RXF70638.1"/>
    <property type="molecule type" value="Genomic_DNA"/>
</dbReference>
<dbReference type="SUPFAM" id="SSF53146">
    <property type="entry name" value="Nitrogenase accessory factor-like"/>
    <property type="match status" value="1"/>
</dbReference>
<protein>
    <submittedName>
        <fullName evidence="3">Dinitrogenase iron-molybdenum cofactor biosynthesis protein</fullName>
    </submittedName>
</protein>
<feature type="domain" description="Dinitrogenase iron-molybdenum cofactor biosynthesis" evidence="2">
    <location>
        <begin position="13"/>
        <end position="103"/>
    </location>
</feature>
<dbReference type="InterPro" id="IPR033913">
    <property type="entry name" value="MTH1175_dom"/>
</dbReference>
<dbReference type="InterPro" id="IPR003731">
    <property type="entry name" value="Di-Nase_FeMo-co_biosynth"/>
</dbReference>
<evidence type="ECO:0000256" key="1">
    <source>
        <dbReference type="SAM" id="MobiDB-lite"/>
    </source>
</evidence>
<evidence type="ECO:0000313" key="4">
    <source>
        <dbReference type="Proteomes" id="UP000290848"/>
    </source>
</evidence>
<dbReference type="PANTHER" id="PTHR42983:SF1">
    <property type="entry name" value="IRON-MOLYBDENUM PROTEIN"/>
    <property type="match status" value="1"/>
</dbReference>
<comment type="caution">
    <text evidence="3">The sequence shown here is derived from an EMBL/GenBank/DDBJ whole genome shotgun (WGS) entry which is preliminary data.</text>
</comment>
<organism evidence="3 4">
    <name type="scientific">Arcticibacter tournemirensis</name>
    <dbReference type="NCBI Taxonomy" id="699437"/>
    <lineage>
        <taxon>Bacteria</taxon>
        <taxon>Pseudomonadati</taxon>
        <taxon>Bacteroidota</taxon>
        <taxon>Sphingobacteriia</taxon>
        <taxon>Sphingobacteriales</taxon>
        <taxon>Sphingobacteriaceae</taxon>
        <taxon>Arcticibacter</taxon>
    </lineage>
</organism>
<dbReference type="CDD" id="cd00851">
    <property type="entry name" value="MTH1175"/>
    <property type="match status" value="1"/>
</dbReference>
<dbReference type="Pfam" id="PF02579">
    <property type="entry name" value="Nitro_FeMo-Co"/>
    <property type="match status" value="1"/>
</dbReference>
<reference evidence="3 4" key="1">
    <citation type="submission" date="2018-12" db="EMBL/GenBank/DDBJ databases">
        <title>The Draft Genome Sequence of the Soil Bacterium Pedobacter tournemirensis R1.</title>
        <authorList>
            <person name="He J."/>
        </authorList>
    </citation>
    <scope>NUCLEOTIDE SEQUENCE [LARGE SCALE GENOMIC DNA]</scope>
    <source>
        <strain evidence="3 4">R1</strain>
    </source>
</reference>
<feature type="compositionally biased region" description="Basic and acidic residues" evidence="1">
    <location>
        <begin position="115"/>
        <end position="125"/>
    </location>
</feature>
<dbReference type="PANTHER" id="PTHR42983">
    <property type="entry name" value="DINITROGENASE IRON-MOLYBDENUM COFACTOR PROTEIN-RELATED"/>
    <property type="match status" value="1"/>
</dbReference>
<feature type="region of interest" description="Disordered" evidence="1">
    <location>
        <begin position="111"/>
        <end position="132"/>
    </location>
</feature>
<dbReference type="InterPro" id="IPR036105">
    <property type="entry name" value="DiNase_FeMo-co_biosyn_sf"/>
</dbReference>
<sequence length="132" mass="14163">MKMNMKIAIAVSGTDVSGHFGSAEAFRIFTLEPSGQVTETEIIQGSGECGCRSGIASVLAEHGVEVLLAGSMGTGSYTLLRRNRIVVLRGCSGEATDVLRDFLDGRLSDQGSNCSRHDEDHEHGHVCNHHHK</sequence>
<name>A0A4Q0MBF3_9SPHI</name>
<evidence type="ECO:0000313" key="3">
    <source>
        <dbReference type="EMBL" id="RXF70638.1"/>
    </source>
</evidence>
<dbReference type="Proteomes" id="UP000290848">
    <property type="component" value="Unassembled WGS sequence"/>
</dbReference>
<dbReference type="Gene3D" id="3.30.420.130">
    <property type="entry name" value="Dinitrogenase iron-molybdenum cofactor biosynthesis domain"/>
    <property type="match status" value="1"/>
</dbReference>
<proteinExistence type="predicted"/>
<evidence type="ECO:0000259" key="2">
    <source>
        <dbReference type="Pfam" id="PF02579"/>
    </source>
</evidence>
<gene>
    <name evidence="3" type="ORF">EKH83_08340</name>
</gene>